<dbReference type="PANTHER" id="PTHR30388:SF4">
    <property type="entry name" value="MOLYBDENUM COFACTOR INSERTION CHAPERONE PAOD"/>
    <property type="match status" value="1"/>
</dbReference>
<dbReference type="EMBL" id="JBHUII010000001">
    <property type="protein sequence ID" value="MFD2204652.1"/>
    <property type="molecule type" value="Genomic_DNA"/>
</dbReference>
<organism evidence="2 3">
    <name type="scientific">Kiloniella antarctica</name>
    <dbReference type="NCBI Taxonomy" id="1550907"/>
    <lineage>
        <taxon>Bacteria</taxon>
        <taxon>Pseudomonadati</taxon>
        <taxon>Pseudomonadota</taxon>
        <taxon>Alphaproteobacteria</taxon>
        <taxon>Rhodospirillales</taxon>
        <taxon>Kiloniellaceae</taxon>
        <taxon>Kiloniella</taxon>
    </lineage>
</organism>
<reference evidence="3" key="1">
    <citation type="journal article" date="2019" name="Int. J. Syst. Evol. Microbiol.">
        <title>The Global Catalogue of Microorganisms (GCM) 10K type strain sequencing project: providing services to taxonomists for standard genome sequencing and annotation.</title>
        <authorList>
            <consortium name="The Broad Institute Genomics Platform"/>
            <consortium name="The Broad Institute Genome Sequencing Center for Infectious Disease"/>
            <person name="Wu L."/>
            <person name="Ma J."/>
        </authorList>
    </citation>
    <scope>NUCLEOTIDE SEQUENCE [LARGE SCALE GENOMIC DNA]</scope>
    <source>
        <strain evidence="3">CGMCC 4.7192</strain>
    </source>
</reference>
<dbReference type="RefSeq" id="WP_380248448.1">
    <property type="nucleotide sequence ID" value="NZ_JBHUII010000001.1"/>
</dbReference>
<dbReference type="PANTHER" id="PTHR30388">
    <property type="entry name" value="ALDEHYDE OXIDOREDUCTASE MOLYBDENUM COFACTOR ASSEMBLY PROTEIN"/>
    <property type="match status" value="1"/>
</dbReference>
<keyword evidence="3" id="KW-1185">Reference proteome</keyword>
<proteinExistence type="predicted"/>
<comment type="caution">
    <text evidence="2">The sequence shown here is derived from an EMBL/GenBank/DDBJ whole genome shotgun (WGS) entry which is preliminary data.</text>
</comment>
<protein>
    <submittedName>
        <fullName evidence="2">XdhC family protein</fullName>
    </submittedName>
</protein>
<evidence type="ECO:0000259" key="1">
    <source>
        <dbReference type="Pfam" id="PF13478"/>
    </source>
</evidence>
<dbReference type="Proteomes" id="UP001597294">
    <property type="component" value="Unassembled WGS sequence"/>
</dbReference>
<dbReference type="Gene3D" id="3.40.50.720">
    <property type="entry name" value="NAD(P)-binding Rossmann-like Domain"/>
    <property type="match status" value="1"/>
</dbReference>
<dbReference type="InterPro" id="IPR052698">
    <property type="entry name" value="MoCofactor_Util/Proc"/>
</dbReference>
<sequence length="225" mass="25205">MKRLLLDQLNQARSEKKTVVLLTNLNDGTQELITPLNQDQNHPLFSDIKKSIRDDRSYVHEENGSKTFIQVFNPPLRLVIVGAVHISQFLVPMAQLAGYEVIVVDPRRAFGNPARFPSCVINNEWPDDAMQELKPDHRTAVVILTHDPKLDDPAIETTLKSDAFYIGTLGSNRTHAKRLERLERLENLERIEGPIGLNIGSKNPAEIAISILASITNTLRNGSSK</sequence>
<evidence type="ECO:0000313" key="2">
    <source>
        <dbReference type="EMBL" id="MFD2204652.1"/>
    </source>
</evidence>
<dbReference type="InterPro" id="IPR027051">
    <property type="entry name" value="XdhC_Rossmann_dom"/>
</dbReference>
<feature type="domain" description="XdhC Rossmann" evidence="1">
    <location>
        <begin position="78"/>
        <end position="215"/>
    </location>
</feature>
<dbReference type="Pfam" id="PF13478">
    <property type="entry name" value="XdhC_C"/>
    <property type="match status" value="1"/>
</dbReference>
<gene>
    <name evidence="2" type="ORF">ACFSKO_03475</name>
</gene>
<evidence type="ECO:0000313" key="3">
    <source>
        <dbReference type="Proteomes" id="UP001597294"/>
    </source>
</evidence>
<name>A0ABW5BEX4_9PROT</name>
<accession>A0ABW5BEX4</accession>